<comment type="caution">
    <text evidence="1">The sequence shown here is derived from an EMBL/GenBank/DDBJ whole genome shotgun (WGS) entry which is preliminary data.</text>
</comment>
<gene>
    <name evidence="1" type="ORF">CLV39_1580</name>
</gene>
<name>A0A3M0BND8_9AQUI</name>
<evidence type="ECO:0008006" key="3">
    <source>
        <dbReference type="Google" id="ProtNLM"/>
    </source>
</evidence>
<protein>
    <recommendedName>
        <fullName evidence="3">Replication initiation protein</fullName>
    </recommendedName>
</protein>
<dbReference type="Proteomes" id="UP000280842">
    <property type="component" value="Unassembled WGS sequence"/>
</dbReference>
<dbReference type="RefSeq" id="WP_121923680.1">
    <property type="nucleotide sequence ID" value="NZ_REFO01000016.1"/>
</dbReference>
<keyword evidence="2" id="KW-1185">Reference proteome</keyword>
<dbReference type="AlphaFoldDB" id="A0A3M0BND8"/>
<reference evidence="1 2" key="1">
    <citation type="submission" date="2018-10" db="EMBL/GenBank/DDBJ databases">
        <title>Genomic Encyclopedia of Archaeal and Bacterial Type Strains, Phase II (KMG-II): from individual species to whole genera.</title>
        <authorList>
            <person name="Goeker M."/>
        </authorList>
    </citation>
    <scope>NUCLEOTIDE SEQUENCE [LARGE SCALE GENOMIC DNA]</scope>
    <source>
        <strain evidence="1 2">VM1</strain>
    </source>
</reference>
<proteinExistence type="predicted"/>
<dbReference type="EMBL" id="REFO01000016">
    <property type="protein sequence ID" value="RMA92532.1"/>
    <property type="molecule type" value="Genomic_DNA"/>
</dbReference>
<sequence>MTKEEKLHLEDFVARVFTFAFELGTQLDELHKELRKMRFETKDKDLEAALINLEHAFFMNAQSINILKEQARNAIIPTRKAPRK</sequence>
<evidence type="ECO:0000313" key="2">
    <source>
        <dbReference type="Proteomes" id="UP000280842"/>
    </source>
</evidence>
<dbReference type="OrthoDB" id="14995at2"/>
<accession>A0A3M0BND8</accession>
<evidence type="ECO:0000313" key="1">
    <source>
        <dbReference type="EMBL" id="RMA92532.1"/>
    </source>
</evidence>
<organism evidence="1 2">
    <name type="scientific">Hydrogenothermus marinus</name>
    <dbReference type="NCBI Taxonomy" id="133270"/>
    <lineage>
        <taxon>Bacteria</taxon>
        <taxon>Pseudomonadati</taxon>
        <taxon>Aquificota</taxon>
        <taxon>Aquificia</taxon>
        <taxon>Aquificales</taxon>
        <taxon>Hydrogenothermaceae</taxon>
        <taxon>Hydrogenothermus</taxon>
    </lineage>
</organism>